<accession>A0A0N0XUR2</accession>
<name>A0A0N0XUR2_9ACTN</name>
<keyword evidence="2" id="KW-1185">Reference proteome</keyword>
<dbReference type="AlphaFoldDB" id="A0A0N0XUR2"/>
<proteinExistence type="predicted"/>
<dbReference type="PATRIC" id="fig|66876.3.peg.6866"/>
<gene>
    <name evidence="1" type="ORF">ADL29_31140</name>
</gene>
<protein>
    <submittedName>
        <fullName evidence="1">Uncharacterized protein</fullName>
    </submittedName>
</protein>
<comment type="caution">
    <text evidence="1">The sequence shown here is derived from an EMBL/GenBank/DDBJ whole genome shotgun (WGS) entry which is preliminary data.</text>
</comment>
<evidence type="ECO:0000313" key="2">
    <source>
        <dbReference type="Proteomes" id="UP000037982"/>
    </source>
</evidence>
<evidence type="ECO:0000313" key="1">
    <source>
        <dbReference type="EMBL" id="KPC60207.1"/>
    </source>
</evidence>
<reference evidence="2" key="1">
    <citation type="submission" date="2015-07" db="EMBL/GenBank/DDBJ databases">
        <authorList>
            <person name="Ju K.-S."/>
            <person name="Doroghazi J.R."/>
            <person name="Metcalf W.W."/>
        </authorList>
    </citation>
    <scope>NUCLEOTIDE SEQUENCE [LARGE SCALE GENOMIC DNA]</scope>
    <source>
        <strain evidence="2">NRRL ISP-5002</strain>
    </source>
</reference>
<dbReference type="EMBL" id="LGKG01000164">
    <property type="protein sequence ID" value="KPC60207.1"/>
    <property type="molecule type" value="Genomic_DNA"/>
</dbReference>
<dbReference type="Proteomes" id="UP000037982">
    <property type="component" value="Unassembled WGS sequence"/>
</dbReference>
<sequence length="100" mass="10824">MKRRDDSFTVHYMIAPPLPDPAESTPVLLALAAVDDVGNEYYDWGGAYGAAGDGTRTNGSISAQPALAAKAREIRIRLTFLRDGEEHPCHLTLRTSATSH</sequence>
<organism evidence="1 2">
    <name type="scientific">Streptomyces chattanoogensis</name>
    <dbReference type="NCBI Taxonomy" id="66876"/>
    <lineage>
        <taxon>Bacteria</taxon>
        <taxon>Bacillati</taxon>
        <taxon>Actinomycetota</taxon>
        <taxon>Actinomycetes</taxon>
        <taxon>Kitasatosporales</taxon>
        <taxon>Streptomycetaceae</taxon>
        <taxon>Streptomyces</taxon>
    </lineage>
</organism>